<proteinExistence type="predicted"/>
<dbReference type="EMBL" id="ABEU02000017">
    <property type="protein sequence ID" value="PNR36176.1"/>
    <property type="molecule type" value="Genomic_DNA"/>
</dbReference>
<evidence type="ECO:0000313" key="3">
    <source>
        <dbReference type="Proteomes" id="UP000006727"/>
    </source>
</evidence>
<reference evidence="1 3" key="1">
    <citation type="journal article" date="2008" name="Science">
        <title>The Physcomitrella genome reveals evolutionary insights into the conquest of land by plants.</title>
        <authorList>
            <person name="Rensing S."/>
            <person name="Lang D."/>
            <person name="Zimmer A."/>
            <person name="Terry A."/>
            <person name="Salamov A."/>
            <person name="Shapiro H."/>
            <person name="Nishiyama T."/>
            <person name="Perroud P.-F."/>
            <person name="Lindquist E."/>
            <person name="Kamisugi Y."/>
            <person name="Tanahashi T."/>
            <person name="Sakakibara K."/>
            <person name="Fujita T."/>
            <person name="Oishi K."/>
            <person name="Shin-I T."/>
            <person name="Kuroki Y."/>
            <person name="Toyoda A."/>
            <person name="Suzuki Y."/>
            <person name="Hashimoto A."/>
            <person name="Yamaguchi K."/>
            <person name="Sugano A."/>
            <person name="Kohara Y."/>
            <person name="Fujiyama A."/>
            <person name="Anterola A."/>
            <person name="Aoki S."/>
            <person name="Ashton N."/>
            <person name="Barbazuk W.B."/>
            <person name="Barker E."/>
            <person name="Bennetzen J."/>
            <person name="Bezanilla M."/>
            <person name="Blankenship R."/>
            <person name="Cho S.H."/>
            <person name="Dutcher S."/>
            <person name="Estelle M."/>
            <person name="Fawcett J.A."/>
            <person name="Gundlach H."/>
            <person name="Hanada K."/>
            <person name="Heyl A."/>
            <person name="Hicks K.A."/>
            <person name="Hugh J."/>
            <person name="Lohr M."/>
            <person name="Mayer K."/>
            <person name="Melkozernov A."/>
            <person name="Murata T."/>
            <person name="Nelson D."/>
            <person name="Pils B."/>
            <person name="Prigge M."/>
            <person name="Reiss B."/>
            <person name="Renner T."/>
            <person name="Rombauts S."/>
            <person name="Rushton P."/>
            <person name="Sanderfoot A."/>
            <person name="Schween G."/>
            <person name="Shiu S.-H."/>
            <person name="Stueber K."/>
            <person name="Theodoulou F.L."/>
            <person name="Tu H."/>
            <person name="Van de Peer Y."/>
            <person name="Verrier P.J."/>
            <person name="Waters E."/>
            <person name="Wood A."/>
            <person name="Yang L."/>
            <person name="Cove D."/>
            <person name="Cuming A."/>
            <person name="Hasebe M."/>
            <person name="Lucas S."/>
            <person name="Mishler D.B."/>
            <person name="Reski R."/>
            <person name="Grigoriev I."/>
            <person name="Quatrano R.S."/>
            <person name="Boore J.L."/>
        </authorList>
    </citation>
    <scope>NUCLEOTIDE SEQUENCE [LARGE SCALE GENOMIC DNA]</scope>
    <source>
        <strain evidence="2 3">cv. Gransden 2004</strain>
    </source>
</reference>
<dbReference type="Gramene" id="Pp3c17_13541V3.1">
    <property type="protein sequence ID" value="Pp3c17_13541V3.1"/>
    <property type="gene ID" value="Pp3c17_13541"/>
</dbReference>
<evidence type="ECO:0000313" key="2">
    <source>
        <dbReference type="EnsemblPlants" id="Pp3c17_13541V3.1"/>
    </source>
</evidence>
<dbReference type="EnsemblPlants" id="Pp3c17_13541V3.1">
    <property type="protein sequence ID" value="Pp3c17_13541V3.1"/>
    <property type="gene ID" value="Pp3c17_13541"/>
</dbReference>
<sequence length="75" mass="8821">MEASTRGAARCRETRFRIERFPCRTELVPQSFSKLFGSIIELGKEVSKFRMTQSEEGLKIPWKFWWRPLIEAGGR</sequence>
<reference evidence="2" key="3">
    <citation type="submission" date="2020-12" db="UniProtKB">
        <authorList>
            <consortium name="EnsemblPlants"/>
        </authorList>
    </citation>
    <scope>IDENTIFICATION</scope>
</reference>
<evidence type="ECO:0000313" key="1">
    <source>
        <dbReference type="EMBL" id="PNR36176.1"/>
    </source>
</evidence>
<accession>A0A2K1J3S2</accession>
<keyword evidence="3" id="KW-1185">Reference proteome</keyword>
<dbReference type="InParanoid" id="A0A2K1J3S2"/>
<organism evidence="1">
    <name type="scientific">Physcomitrium patens</name>
    <name type="common">Spreading-leaved earth moss</name>
    <name type="synonym">Physcomitrella patens</name>
    <dbReference type="NCBI Taxonomy" id="3218"/>
    <lineage>
        <taxon>Eukaryota</taxon>
        <taxon>Viridiplantae</taxon>
        <taxon>Streptophyta</taxon>
        <taxon>Embryophyta</taxon>
        <taxon>Bryophyta</taxon>
        <taxon>Bryophytina</taxon>
        <taxon>Bryopsida</taxon>
        <taxon>Funariidae</taxon>
        <taxon>Funariales</taxon>
        <taxon>Funariaceae</taxon>
        <taxon>Physcomitrium</taxon>
    </lineage>
</organism>
<protein>
    <submittedName>
        <fullName evidence="1 2">Uncharacterized protein</fullName>
    </submittedName>
</protein>
<gene>
    <name evidence="1" type="ORF">PHYPA_022027</name>
</gene>
<dbReference type="Proteomes" id="UP000006727">
    <property type="component" value="Chromosome 17"/>
</dbReference>
<name>A0A2K1J3S2_PHYPA</name>
<dbReference type="AlphaFoldDB" id="A0A2K1J3S2"/>
<reference evidence="1 3" key="2">
    <citation type="journal article" date="2018" name="Plant J.">
        <title>The Physcomitrella patens chromosome-scale assembly reveals moss genome structure and evolution.</title>
        <authorList>
            <person name="Lang D."/>
            <person name="Ullrich K.K."/>
            <person name="Murat F."/>
            <person name="Fuchs J."/>
            <person name="Jenkins J."/>
            <person name="Haas F.B."/>
            <person name="Piednoel M."/>
            <person name="Gundlach H."/>
            <person name="Van Bel M."/>
            <person name="Meyberg R."/>
            <person name="Vives C."/>
            <person name="Morata J."/>
            <person name="Symeonidi A."/>
            <person name="Hiss M."/>
            <person name="Muchero W."/>
            <person name="Kamisugi Y."/>
            <person name="Saleh O."/>
            <person name="Blanc G."/>
            <person name="Decker E.L."/>
            <person name="van Gessel N."/>
            <person name="Grimwood J."/>
            <person name="Hayes R.D."/>
            <person name="Graham S.W."/>
            <person name="Gunter L.E."/>
            <person name="McDaniel S.F."/>
            <person name="Hoernstein S.N.W."/>
            <person name="Larsson A."/>
            <person name="Li F.W."/>
            <person name="Perroud P.F."/>
            <person name="Phillips J."/>
            <person name="Ranjan P."/>
            <person name="Rokshar D.S."/>
            <person name="Rothfels C.J."/>
            <person name="Schneider L."/>
            <person name="Shu S."/>
            <person name="Stevenson D.W."/>
            <person name="Thummler F."/>
            <person name="Tillich M."/>
            <person name="Villarreal Aguilar J.C."/>
            <person name="Widiez T."/>
            <person name="Wong G.K."/>
            <person name="Wymore A."/>
            <person name="Zhang Y."/>
            <person name="Zimmer A.D."/>
            <person name="Quatrano R.S."/>
            <person name="Mayer K.F.X."/>
            <person name="Goodstein D."/>
            <person name="Casacuberta J.M."/>
            <person name="Vandepoele K."/>
            <person name="Reski R."/>
            <person name="Cuming A.C."/>
            <person name="Tuskan G.A."/>
            <person name="Maumus F."/>
            <person name="Salse J."/>
            <person name="Schmutz J."/>
            <person name="Rensing S.A."/>
        </authorList>
    </citation>
    <scope>NUCLEOTIDE SEQUENCE [LARGE SCALE GENOMIC DNA]</scope>
    <source>
        <strain evidence="2 3">cv. Gransden 2004</strain>
    </source>
</reference>